<sequence>MSQNLAIFTLLRVFIRNPFVLGQVHNLLFFVSEFNHYETFPKR</sequence>
<evidence type="ECO:0000313" key="2">
    <source>
        <dbReference type="Proteomes" id="UP000006329"/>
    </source>
</evidence>
<organism evidence="1 2">
    <name type="scientific">Leptospira santarosai str. MOR084</name>
    <dbReference type="NCBI Taxonomy" id="1049984"/>
    <lineage>
        <taxon>Bacteria</taxon>
        <taxon>Pseudomonadati</taxon>
        <taxon>Spirochaetota</taxon>
        <taxon>Spirochaetia</taxon>
        <taxon>Leptospirales</taxon>
        <taxon>Leptospiraceae</taxon>
        <taxon>Leptospira</taxon>
    </lineage>
</organism>
<evidence type="ECO:0000313" key="1">
    <source>
        <dbReference type="EMBL" id="EKO33065.1"/>
    </source>
</evidence>
<dbReference type="Proteomes" id="UP000006329">
    <property type="component" value="Unassembled WGS sequence"/>
</dbReference>
<keyword evidence="2" id="KW-1185">Reference proteome</keyword>
<comment type="caution">
    <text evidence="1">The sequence shown here is derived from an EMBL/GenBank/DDBJ whole genome shotgun (WGS) entry which is preliminary data.</text>
</comment>
<reference evidence="1" key="1">
    <citation type="submission" date="2012-10" db="EMBL/GenBank/DDBJ databases">
        <authorList>
            <person name="Harkins D.M."/>
            <person name="Durkin A.S."/>
            <person name="Brinkac L.M."/>
            <person name="Haft D.H."/>
            <person name="Selengut J.D."/>
            <person name="Sanka R."/>
            <person name="DePew J."/>
            <person name="Purushe J."/>
            <person name="Matthias M.A."/>
            <person name="Vinetz J.M."/>
            <person name="Sutton G.G."/>
            <person name="Nierman W.C."/>
            <person name="Fouts D.E."/>
        </authorList>
    </citation>
    <scope>NUCLEOTIDE SEQUENCE [LARGE SCALE GENOMIC DNA]</scope>
    <source>
        <strain evidence="1">MOR084</strain>
    </source>
</reference>
<gene>
    <name evidence="1" type="ORF">LEP1GSC179_3801</name>
</gene>
<accession>A0A0E2BDQ3</accession>
<proteinExistence type="predicted"/>
<dbReference type="AlphaFoldDB" id="A0A0E2BDQ3"/>
<dbReference type="EMBL" id="AHON02000059">
    <property type="protein sequence ID" value="EKO33065.1"/>
    <property type="molecule type" value="Genomic_DNA"/>
</dbReference>
<name>A0A0E2BDQ3_9LEPT</name>
<protein>
    <submittedName>
        <fullName evidence="1">Uncharacterized protein</fullName>
    </submittedName>
</protein>